<dbReference type="Gene3D" id="3.80.10.10">
    <property type="entry name" value="Ribonuclease Inhibitor"/>
    <property type="match status" value="1"/>
</dbReference>
<accession>A0A150SZL7</accession>
<evidence type="ECO:0000313" key="2">
    <source>
        <dbReference type="Proteomes" id="UP000075515"/>
    </source>
</evidence>
<evidence type="ECO:0008006" key="3">
    <source>
        <dbReference type="Google" id="ProtNLM"/>
    </source>
</evidence>
<reference evidence="1 2" key="1">
    <citation type="submission" date="2014-02" db="EMBL/GenBank/DDBJ databases">
        <title>The small core and large imbalanced accessory genome model reveals a collaborative survival strategy of Sorangium cellulosum strains in nature.</title>
        <authorList>
            <person name="Han K."/>
            <person name="Peng R."/>
            <person name="Blom J."/>
            <person name="Li Y.-Z."/>
        </authorList>
    </citation>
    <scope>NUCLEOTIDE SEQUENCE [LARGE SCALE GENOMIC DNA]</scope>
    <source>
        <strain evidence="1 2">So0149</strain>
    </source>
</reference>
<comment type="caution">
    <text evidence="1">The sequence shown here is derived from an EMBL/GenBank/DDBJ whole genome shotgun (WGS) entry which is preliminary data.</text>
</comment>
<dbReference type="EMBL" id="JEMC01001351">
    <property type="protein sequence ID" value="KYF97863.1"/>
    <property type="molecule type" value="Genomic_DNA"/>
</dbReference>
<dbReference type="Proteomes" id="UP000075515">
    <property type="component" value="Unassembled WGS sequence"/>
</dbReference>
<dbReference type="SUPFAM" id="SSF52047">
    <property type="entry name" value="RNI-like"/>
    <property type="match status" value="1"/>
</dbReference>
<dbReference type="AlphaFoldDB" id="A0A150SZL7"/>
<gene>
    <name evidence="1" type="ORF">BE18_41925</name>
</gene>
<dbReference type="InterPro" id="IPR032675">
    <property type="entry name" value="LRR_dom_sf"/>
</dbReference>
<protein>
    <recommendedName>
        <fullName evidence="3">Leucine-rich repeat domain-containing protein</fullName>
    </recommendedName>
</protein>
<name>A0A150SZL7_SORCE</name>
<sequence>MTTEVDSALWIATSSPAACAKRACARGTSREFVREPLPDDLRFRVHLNSSYDGHPRVGDEVVYPEHSAFGKAMTLHEVTEEQVLTTLWRGGRVPEWINPSVAGETGTATLIDVVCCGRFTADERLLYHAREGRPPFHVLGPTLPVGYQEGERFSIYHWAACWTPADIERVVLHADDVWSLDLIGPAFTDRPLAAIHEFRGLEILEMKQVPITGPGLRGLARLPRLRVLRVDFAPLLRIDLSSMPSLPTLTVLDLTRLPAEVTGVAGLGGAAELEWLTLQAAHRFELDAPLPELPRLKRFSLTAPAPPRSPWPCAPGLHDLALHIESLSDAEVVRAASPYPHLRALSLRATSVTDAFLDELHRWPALEFLNVVDGRVTAGALRGLAVRRPTPAPPLADSSGALASLGIGAARPARGPWPWRRRPWHNAAHGTLCQA</sequence>
<organism evidence="1 2">
    <name type="scientific">Sorangium cellulosum</name>
    <name type="common">Polyangium cellulosum</name>
    <dbReference type="NCBI Taxonomy" id="56"/>
    <lineage>
        <taxon>Bacteria</taxon>
        <taxon>Pseudomonadati</taxon>
        <taxon>Myxococcota</taxon>
        <taxon>Polyangia</taxon>
        <taxon>Polyangiales</taxon>
        <taxon>Polyangiaceae</taxon>
        <taxon>Sorangium</taxon>
    </lineage>
</organism>
<proteinExistence type="predicted"/>
<evidence type="ECO:0000313" key="1">
    <source>
        <dbReference type="EMBL" id="KYF97863.1"/>
    </source>
</evidence>